<dbReference type="EMBL" id="JAMRXG010000018">
    <property type="protein sequence ID" value="MCM6777942.1"/>
    <property type="molecule type" value="Genomic_DNA"/>
</dbReference>
<reference evidence="1" key="1">
    <citation type="submission" date="2022-06" db="EMBL/GenBank/DDBJ databases">
        <title>Novel species in genus nocardia.</title>
        <authorList>
            <person name="Li F."/>
        </authorList>
    </citation>
    <scope>NUCLEOTIDE SEQUENCE</scope>
    <source>
        <strain evidence="1">CDC141</strain>
    </source>
</reference>
<sequence>MLSTSNEGHLIASHVDGGSVVLARKPEGGEVDPDEITDDVIPEVTVVRSASQAIGTNGAYVVFDGVRAENGGDWTAGKTVFDAVTVPVSGTYTITGAVHFASGTGVLAAGIVVDGRFLQGGRCPDSGGNVWPTVTVAARMPLTAGQSVQMFAYAGANMNIGSSQFFTPNVPTEMSLVMSERSG</sequence>
<accession>A0A9X2EBS5</accession>
<keyword evidence="2" id="KW-1185">Reference proteome</keyword>
<proteinExistence type="predicted"/>
<comment type="caution">
    <text evidence="1">The sequence shown here is derived from an EMBL/GenBank/DDBJ whole genome shotgun (WGS) entry which is preliminary data.</text>
</comment>
<evidence type="ECO:0000313" key="2">
    <source>
        <dbReference type="Proteomes" id="UP001139157"/>
    </source>
</evidence>
<name>A0A9X2EBS5_9NOCA</name>
<gene>
    <name evidence="1" type="ORF">NDR86_31100</name>
</gene>
<protein>
    <submittedName>
        <fullName evidence="1">Uncharacterized protein</fullName>
    </submittedName>
</protein>
<dbReference type="Proteomes" id="UP001139157">
    <property type="component" value="Unassembled WGS sequence"/>
</dbReference>
<dbReference type="Gene3D" id="2.60.120.40">
    <property type="match status" value="1"/>
</dbReference>
<dbReference type="SUPFAM" id="SSF49842">
    <property type="entry name" value="TNF-like"/>
    <property type="match status" value="1"/>
</dbReference>
<dbReference type="InterPro" id="IPR008983">
    <property type="entry name" value="Tumour_necrosis_fac-like_dom"/>
</dbReference>
<evidence type="ECO:0000313" key="1">
    <source>
        <dbReference type="EMBL" id="MCM6777942.1"/>
    </source>
</evidence>
<dbReference type="AlphaFoldDB" id="A0A9X2EBS5"/>
<dbReference type="RefSeq" id="WP_251917404.1">
    <property type="nucleotide sequence ID" value="NZ_JAMRXG010000018.1"/>
</dbReference>
<organism evidence="1 2">
    <name type="scientific">Nocardia pulmonis</name>
    <dbReference type="NCBI Taxonomy" id="2951408"/>
    <lineage>
        <taxon>Bacteria</taxon>
        <taxon>Bacillati</taxon>
        <taxon>Actinomycetota</taxon>
        <taxon>Actinomycetes</taxon>
        <taxon>Mycobacteriales</taxon>
        <taxon>Nocardiaceae</taxon>
        <taxon>Nocardia</taxon>
    </lineage>
</organism>